<evidence type="ECO:0000256" key="2">
    <source>
        <dbReference type="ARBA" id="ARBA00022980"/>
    </source>
</evidence>
<comment type="similarity">
    <text evidence="1 5 6">Belongs to the universal ribosomal protein uS2 family.</text>
</comment>
<keyword evidence="2 5" id="KW-0689">Ribosomal protein</keyword>
<feature type="compositionally biased region" description="Basic and acidic residues" evidence="7">
    <location>
        <begin position="297"/>
        <end position="306"/>
    </location>
</feature>
<evidence type="ECO:0000256" key="6">
    <source>
        <dbReference type="RuleBase" id="RU003631"/>
    </source>
</evidence>
<evidence type="ECO:0000256" key="1">
    <source>
        <dbReference type="ARBA" id="ARBA00006242"/>
    </source>
</evidence>
<reference evidence="8 9" key="1">
    <citation type="journal article" date="2022" name="Nat. Microbiol.">
        <title>The microbiome of a bacterivorous marine choanoflagellate contains a resource-demanding obligate bacterial associate.</title>
        <authorList>
            <person name="Needham D.M."/>
            <person name="Poirier C."/>
            <person name="Bachy C."/>
            <person name="George E.E."/>
            <person name="Wilken S."/>
            <person name="Yung C.C.M."/>
            <person name="Limardo A.J."/>
            <person name="Morando M."/>
            <person name="Sudek L."/>
            <person name="Malmstrom R.R."/>
            <person name="Keeling P.J."/>
            <person name="Santoro A.E."/>
            <person name="Worden A.Z."/>
        </authorList>
    </citation>
    <scope>NUCLEOTIDE SEQUENCE [LARGE SCALE GENOMIC DNA]</scope>
    <source>
        <strain evidence="8 9">Comchoano-2</strain>
    </source>
</reference>
<dbReference type="EMBL" id="JAKUDN010000002">
    <property type="protein sequence ID" value="MCP8352096.1"/>
    <property type="molecule type" value="Genomic_DNA"/>
</dbReference>
<dbReference type="InterPro" id="IPR005706">
    <property type="entry name" value="Ribosomal_uS2_bac/mit/plastid"/>
</dbReference>
<evidence type="ECO:0000256" key="3">
    <source>
        <dbReference type="ARBA" id="ARBA00023274"/>
    </source>
</evidence>
<dbReference type="InterPro" id="IPR018130">
    <property type="entry name" value="Ribosomal_uS2_CS"/>
</dbReference>
<accession>A0ABT1L5A4</accession>
<evidence type="ECO:0000313" key="8">
    <source>
        <dbReference type="EMBL" id="MCP8352096.1"/>
    </source>
</evidence>
<evidence type="ECO:0000256" key="7">
    <source>
        <dbReference type="SAM" id="MobiDB-lite"/>
    </source>
</evidence>
<dbReference type="SUPFAM" id="SSF52313">
    <property type="entry name" value="Ribosomal protein S2"/>
    <property type="match status" value="1"/>
</dbReference>
<dbReference type="InterPro" id="IPR001865">
    <property type="entry name" value="Ribosomal_uS2"/>
</dbReference>
<dbReference type="Pfam" id="PF00318">
    <property type="entry name" value="Ribosomal_S2"/>
    <property type="match status" value="1"/>
</dbReference>
<keyword evidence="9" id="KW-1185">Reference proteome</keyword>
<dbReference type="InterPro" id="IPR023591">
    <property type="entry name" value="Ribosomal_uS2_flav_dom_sf"/>
</dbReference>
<keyword evidence="3 5" id="KW-0687">Ribonucleoprotein</keyword>
<dbReference type="GO" id="GO:0005840">
    <property type="term" value="C:ribosome"/>
    <property type="evidence" value="ECO:0007669"/>
    <property type="project" value="UniProtKB-KW"/>
</dbReference>
<dbReference type="Gene3D" id="3.40.50.10490">
    <property type="entry name" value="Glucose-6-phosphate isomerase like protein, domain 1"/>
    <property type="match status" value="1"/>
</dbReference>
<dbReference type="PROSITE" id="PS00963">
    <property type="entry name" value="RIBOSOMAL_S2_2"/>
    <property type="match status" value="1"/>
</dbReference>
<gene>
    <name evidence="5 8" type="primary">rpsB</name>
    <name evidence="8" type="ORF">MKS91_02195</name>
</gene>
<sequence length="334" mass="36802">MIDIKDMFACGVHYGHRSCFSNPKMAEYVFAEKNGMQIIDITQSAEMFTEALTYVDQIVRSGGRVVIVSTKQSAQALVQKHGEEMGMPFVDQRWLGGTLTNFKTVRSSVARLEQLEERFQSGRLEGLTKKERLILQRERAKLTVNLGGIKDLDSLPEALFVIDVAQERIAVNEANKLGIPVIGIVDTNCSPNGINYVVPGNDDAMSAIQYYLECLSSVVKAAADDFRKEREKIEAKNKPVIKKKQEAKKVVAEKSEQEEPESSSAKKVVKKVVKKAAEAQVVSEEPKKKVVKKVVKAKAEGAEAPKKAVKKPAAKKPAAKKPAAKESAKKSTEE</sequence>
<dbReference type="NCBIfam" id="TIGR01011">
    <property type="entry name" value="rpsB_bact"/>
    <property type="match status" value="1"/>
</dbReference>
<evidence type="ECO:0000256" key="4">
    <source>
        <dbReference type="ARBA" id="ARBA00035256"/>
    </source>
</evidence>
<comment type="caution">
    <text evidence="8">The sequence shown here is derived from an EMBL/GenBank/DDBJ whole genome shotgun (WGS) entry which is preliminary data.</text>
</comment>
<dbReference type="RefSeq" id="WP_258569206.1">
    <property type="nucleotide sequence ID" value="NZ_JAKUDN010000002.1"/>
</dbReference>
<proteinExistence type="inferred from homology"/>
<protein>
    <recommendedName>
        <fullName evidence="4 5">Small ribosomal subunit protein uS2</fullName>
    </recommendedName>
</protein>
<feature type="compositionally biased region" description="Basic and acidic residues" evidence="7">
    <location>
        <begin position="323"/>
        <end position="334"/>
    </location>
</feature>
<dbReference type="Proteomes" id="UP001320768">
    <property type="component" value="Unassembled WGS sequence"/>
</dbReference>
<name>A0ABT1L5A4_9GAMM</name>
<feature type="region of interest" description="Disordered" evidence="7">
    <location>
        <begin position="295"/>
        <end position="334"/>
    </location>
</feature>
<feature type="compositionally biased region" description="Basic residues" evidence="7">
    <location>
        <begin position="307"/>
        <end position="319"/>
    </location>
</feature>
<dbReference type="HAMAP" id="MF_00291_B">
    <property type="entry name" value="Ribosomal_uS2_B"/>
    <property type="match status" value="1"/>
</dbReference>
<dbReference type="PANTHER" id="PTHR12534">
    <property type="entry name" value="30S RIBOSOMAL PROTEIN S2 PROKARYOTIC AND ORGANELLAR"/>
    <property type="match status" value="1"/>
</dbReference>
<dbReference type="PANTHER" id="PTHR12534:SF0">
    <property type="entry name" value="SMALL RIBOSOMAL SUBUNIT PROTEIN US2M"/>
    <property type="match status" value="1"/>
</dbReference>
<dbReference type="PRINTS" id="PR00395">
    <property type="entry name" value="RIBOSOMALS2"/>
</dbReference>
<evidence type="ECO:0000256" key="5">
    <source>
        <dbReference type="HAMAP-Rule" id="MF_00291"/>
    </source>
</evidence>
<dbReference type="CDD" id="cd01425">
    <property type="entry name" value="RPS2"/>
    <property type="match status" value="1"/>
</dbReference>
<evidence type="ECO:0000313" key="9">
    <source>
        <dbReference type="Proteomes" id="UP001320768"/>
    </source>
</evidence>
<dbReference type="Gene3D" id="1.10.287.610">
    <property type="entry name" value="Helix hairpin bin"/>
    <property type="match status" value="1"/>
</dbReference>
<organism evidence="8 9">
    <name type="scientific">Candidatus Synchoanobacter obligatus</name>
    <dbReference type="NCBI Taxonomy" id="2919597"/>
    <lineage>
        <taxon>Bacteria</taxon>
        <taxon>Pseudomonadati</taxon>
        <taxon>Pseudomonadota</taxon>
        <taxon>Gammaproteobacteria</taxon>
        <taxon>Candidatus Comchoanobacterales</taxon>
        <taxon>Candidatus Comchoanobacteraceae</taxon>
        <taxon>Candidatus Synchoanobacter</taxon>
    </lineage>
</organism>